<dbReference type="Proteomes" id="UP001147653">
    <property type="component" value="Unassembled WGS sequence"/>
</dbReference>
<evidence type="ECO:0000259" key="3">
    <source>
        <dbReference type="PROSITE" id="PS50801"/>
    </source>
</evidence>
<dbReference type="PANTHER" id="PTHR33495:SF2">
    <property type="entry name" value="ANTI-SIGMA FACTOR ANTAGONIST TM_1081-RELATED"/>
    <property type="match status" value="1"/>
</dbReference>
<keyword evidence="5" id="KW-1185">Reference proteome</keyword>
<dbReference type="Pfam" id="PF01740">
    <property type="entry name" value="STAS"/>
    <property type="match status" value="1"/>
</dbReference>
<dbReference type="AlphaFoldDB" id="A0A9X3N5G2"/>
<dbReference type="InterPro" id="IPR002645">
    <property type="entry name" value="STAS_dom"/>
</dbReference>
<accession>A0A9X3N5G2</accession>
<dbReference type="PANTHER" id="PTHR33495">
    <property type="entry name" value="ANTI-SIGMA FACTOR ANTAGONIST TM_1081-RELATED-RELATED"/>
    <property type="match status" value="1"/>
</dbReference>
<feature type="domain" description="STAS" evidence="3">
    <location>
        <begin position="5"/>
        <end position="104"/>
    </location>
</feature>
<comment type="similarity">
    <text evidence="1 2">Belongs to the anti-sigma-factor antagonist family.</text>
</comment>
<comment type="caution">
    <text evidence="4">The sequence shown here is derived from an EMBL/GenBank/DDBJ whole genome shotgun (WGS) entry which is preliminary data.</text>
</comment>
<dbReference type="CDD" id="cd07043">
    <property type="entry name" value="STAS_anti-anti-sigma_factors"/>
    <property type="match status" value="1"/>
</dbReference>
<evidence type="ECO:0000313" key="4">
    <source>
        <dbReference type="EMBL" id="MDA0179984.1"/>
    </source>
</evidence>
<protein>
    <recommendedName>
        <fullName evidence="2">Anti-sigma factor antagonist</fullName>
    </recommendedName>
</protein>
<gene>
    <name evidence="4" type="ORF">OJ997_06735</name>
</gene>
<dbReference type="InterPro" id="IPR003658">
    <property type="entry name" value="Anti-sigma_ant"/>
</dbReference>
<organism evidence="4 5">
    <name type="scientific">Solirubrobacter phytolaccae</name>
    <dbReference type="NCBI Taxonomy" id="1404360"/>
    <lineage>
        <taxon>Bacteria</taxon>
        <taxon>Bacillati</taxon>
        <taxon>Actinomycetota</taxon>
        <taxon>Thermoleophilia</taxon>
        <taxon>Solirubrobacterales</taxon>
        <taxon>Solirubrobacteraceae</taxon>
        <taxon>Solirubrobacter</taxon>
    </lineage>
</organism>
<reference evidence="4" key="1">
    <citation type="submission" date="2022-10" db="EMBL/GenBank/DDBJ databases">
        <title>The WGS of Solirubrobacter phytolaccae KCTC 29190.</title>
        <authorList>
            <person name="Jiang Z."/>
        </authorList>
    </citation>
    <scope>NUCLEOTIDE SEQUENCE</scope>
    <source>
        <strain evidence="4">KCTC 29190</strain>
    </source>
</reference>
<dbReference type="InterPro" id="IPR036513">
    <property type="entry name" value="STAS_dom_sf"/>
</dbReference>
<dbReference type="NCBIfam" id="TIGR00377">
    <property type="entry name" value="ant_ant_sig"/>
    <property type="match status" value="1"/>
</dbReference>
<evidence type="ECO:0000256" key="1">
    <source>
        <dbReference type="ARBA" id="ARBA00009013"/>
    </source>
</evidence>
<dbReference type="RefSeq" id="WP_270024295.1">
    <property type="nucleotide sequence ID" value="NZ_JAPDDP010000008.1"/>
</dbReference>
<proteinExistence type="inferred from homology"/>
<dbReference type="GO" id="GO:0043856">
    <property type="term" value="F:anti-sigma factor antagonist activity"/>
    <property type="evidence" value="ECO:0007669"/>
    <property type="project" value="InterPro"/>
</dbReference>
<name>A0A9X3N5G2_9ACTN</name>
<evidence type="ECO:0000256" key="2">
    <source>
        <dbReference type="RuleBase" id="RU003749"/>
    </source>
</evidence>
<dbReference type="Gene3D" id="3.30.750.24">
    <property type="entry name" value="STAS domain"/>
    <property type="match status" value="1"/>
</dbReference>
<dbReference type="SUPFAM" id="SSF52091">
    <property type="entry name" value="SpoIIaa-like"/>
    <property type="match status" value="1"/>
</dbReference>
<dbReference type="PROSITE" id="PS50801">
    <property type="entry name" value="STAS"/>
    <property type="match status" value="1"/>
</dbReference>
<sequence>MDDDLTIRTSRDGSTVIVTAAGEIDLSTVGDLRAAVTESCENCDRLRLDLSDVDFIDSTGLGGLLELRSTLRARSVTLEIVAGDGPVRQAVEITGLGELLAHTP</sequence>
<evidence type="ECO:0000313" key="5">
    <source>
        <dbReference type="Proteomes" id="UP001147653"/>
    </source>
</evidence>
<dbReference type="EMBL" id="JAPDDP010000008">
    <property type="protein sequence ID" value="MDA0179984.1"/>
    <property type="molecule type" value="Genomic_DNA"/>
</dbReference>